<reference evidence="2 3" key="1">
    <citation type="submission" date="2019-08" db="EMBL/GenBank/DDBJ databases">
        <authorList>
            <person name="Peeters C."/>
        </authorList>
    </citation>
    <scope>NUCLEOTIDE SEQUENCE [LARGE SCALE GENOMIC DNA]</scope>
    <source>
        <strain evidence="2 3">LMG 31011</strain>
    </source>
</reference>
<evidence type="ECO:0000313" key="2">
    <source>
        <dbReference type="EMBL" id="VVD75311.1"/>
    </source>
</evidence>
<evidence type="ECO:0000256" key="1">
    <source>
        <dbReference type="SAM" id="Phobius"/>
    </source>
</evidence>
<dbReference type="Proteomes" id="UP000366819">
    <property type="component" value="Unassembled WGS sequence"/>
</dbReference>
<keyword evidence="1" id="KW-0472">Membrane</keyword>
<sequence length="79" mass="8927">MIPSTYVLTISANIAAGYFIWSVRALDGMLRGFGPEVEGRAFFTKEEATADGRRFIENELCPPAQAFRPEIQTVFREIR</sequence>
<dbReference type="RefSeq" id="WP_150574584.1">
    <property type="nucleotide sequence ID" value="NZ_CABPSN010000001.1"/>
</dbReference>
<dbReference type="AlphaFoldDB" id="A0A5E4SJG0"/>
<gene>
    <name evidence="2" type="ORF">PAQ31011_00838</name>
</gene>
<accession>A0A5E4SJG0</accession>
<dbReference type="EMBL" id="CABPSN010000001">
    <property type="protein sequence ID" value="VVD75311.1"/>
    <property type="molecule type" value="Genomic_DNA"/>
</dbReference>
<name>A0A5E4SJG0_9BURK</name>
<evidence type="ECO:0000313" key="3">
    <source>
        <dbReference type="Proteomes" id="UP000366819"/>
    </source>
</evidence>
<keyword evidence="1" id="KW-1133">Transmembrane helix</keyword>
<keyword evidence="1" id="KW-0812">Transmembrane</keyword>
<protein>
    <submittedName>
        <fullName evidence="2">Uncharacterized protein</fullName>
    </submittedName>
</protein>
<keyword evidence="3" id="KW-1185">Reference proteome</keyword>
<proteinExistence type="predicted"/>
<organism evidence="2 3">
    <name type="scientific">Pandoraea aquatica</name>
    <dbReference type="NCBI Taxonomy" id="2508290"/>
    <lineage>
        <taxon>Bacteria</taxon>
        <taxon>Pseudomonadati</taxon>
        <taxon>Pseudomonadota</taxon>
        <taxon>Betaproteobacteria</taxon>
        <taxon>Burkholderiales</taxon>
        <taxon>Burkholderiaceae</taxon>
        <taxon>Pandoraea</taxon>
    </lineage>
</organism>
<feature type="transmembrane region" description="Helical" evidence="1">
    <location>
        <begin position="6"/>
        <end position="23"/>
    </location>
</feature>